<name>A0A9Y1BQ35_9ARCH</name>
<gene>
    <name evidence="1" type="ORF">K9W46_12255</name>
</gene>
<proteinExistence type="predicted"/>
<dbReference type="AlphaFoldDB" id="A0A9Y1BQ35"/>
<accession>A0A9Y1BQ35</accession>
<reference evidence="1" key="1">
    <citation type="journal article" date="2022" name="Nat. Microbiol.">
        <title>Unique mobile elements and scalable gene flow at the prokaryote-eukaryote boundary revealed by circularized Asgard archaea genomes.</title>
        <authorList>
            <person name="Wu F."/>
            <person name="Speth D.R."/>
            <person name="Philosof A."/>
            <person name="Cremiere A."/>
            <person name="Narayanan A."/>
            <person name="Barco R.A."/>
            <person name="Connon S.A."/>
            <person name="Amend J.P."/>
            <person name="Antoshechkin I.A."/>
            <person name="Orphan V.J."/>
        </authorList>
    </citation>
    <scope>NUCLEOTIDE SEQUENCE</scope>
    <source>
        <strain evidence="1">PR6</strain>
    </source>
</reference>
<protein>
    <submittedName>
        <fullName evidence="1">Uncharacterized protein</fullName>
    </submittedName>
</protein>
<evidence type="ECO:0000313" key="1">
    <source>
        <dbReference type="EMBL" id="UJG43133.1"/>
    </source>
</evidence>
<organism evidence="1">
    <name type="scientific">Candidatus Heimdallarchaeum endolithica</name>
    <dbReference type="NCBI Taxonomy" id="2876572"/>
    <lineage>
        <taxon>Archaea</taxon>
        <taxon>Promethearchaeati</taxon>
        <taxon>Candidatus Heimdallarchaeota</taxon>
        <taxon>Candidatus Heimdallarchaeia (ex Rinke et al. 2021) (nom. nud.)</taxon>
        <taxon>Candidatus Heimdallarchaeales</taxon>
        <taxon>Candidatus Heimdallarchaeaceae</taxon>
        <taxon>Candidatus Heimdallarchaeum</taxon>
    </lineage>
</organism>
<dbReference type="Proteomes" id="UP001200513">
    <property type="component" value="Chromosome"/>
</dbReference>
<dbReference type="EMBL" id="CP084167">
    <property type="protein sequence ID" value="UJG43133.1"/>
    <property type="molecule type" value="Genomic_DNA"/>
</dbReference>
<sequence>MKVSQASFVDQMISGYCPELKTNKNITIRSLLSPYLSQYMLIIREFSREWEKIQKSNVGTFFEKVKLTLSKIPIANTLGMSGLVITKDGKIILPLRTSKVSVEERKIDTGISGSFDFYYLYSNFGKQKQLRIQDIVQEEILEKDELGIDPDKYKFIPICLARNITRLGSLSFCGVVIINITLEELHDQYKTTYDREKNNLMVKEFQKLYQYDLSEVTKNEKLNWLEIPNNEIIKYLTKFYSKVKEDIKKEGLKLTKVVSNKNKSKNNKISFTANNFTTMLIAIFAALEKLDPLYN</sequence>